<dbReference type="PANTHER" id="PTHR30250">
    <property type="entry name" value="PST FAMILY PREDICTED COLANIC ACID TRANSPORTER"/>
    <property type="match status" value="1"/>
</dbReference>
<feature type="transmembrane region" description="Helical" evidence="7">
    <location>
        <begin position="132"/>
        <end position="151"/>
    </location>
</feature>
<name>A0A3S1AVB1_9CYAN</name>
<dbReference type="Proteomes" id="UP000271624">
    <property type="component" value="Unassembled WGS sequence"/>
</dbReference>
<protein>
    <submittedName>
        <fullName evidence="8">Lipopolysaccharide biosynthesis protein</fullName>
    </submittedName>
</protein>
<comment type="caution">
    <text evidence="8">The sequence shown here is derived from an EMBL/GenBank/DDBJ whole genome shotgun (WGS) entry which is preliminary data.</text>
</comment>
<proteinExistence type="inferred from homology"/>
<feature type="transmembrane region" description="Helical" evidence="7">
    <location>
        <begin position="344"/>
        <end position="360"/>
    </location>
</feature>
<evidence type="ECO:0000313" key="9">
    <source>
        <dbReference type="Proteomes" id="UP000271624"/>
    </source>
</evidence>
<evidence type="ECO:0000256" key="7">
    <source>
        <dbReference type="SAM" id="Phobius"/>
    </source>
</evidence>
<comment type="similarity">
    <text evidence="2">Belongs to the polysaccharide synthase family.</text>
</comment>
<organism evidence="8 9">
    <name type="scientific">Dulcicalothrix desertica PCC 7102</name>
    <dbReference type="NCBI Taxonomy" id="232991"/>
    <lineage>
        <taxon>Bacteria</taxon>
        <taxon>Bacillati</taxon>
        <taxon>Cyanobacteriota</taxon>
        <taxon>Cyanophyceae</taxon>
        <taxon>Nostocales</taxon>
        <taxon>Calotrichaceae</taxon>
        <taxon>Dulcicalothrix</taxon>
    </lineage>
</organism>
<keyword evidence="6 7" id="KW-0472">Membrane</keyword>
<dbReference type="RefSeq" id="WP_127078211.1">
    <property type="nucleotide sequence ID" value="NZ_RSCL01000001.1"/>
</dbReference>
<feature type="transmembrane region" description="Helical" evidence="7">
    <location>
        <begin position="190"/>
        <end position="212"/>
    </location>
</feature>
<gene>
    <name evidence="8" type="primary">gumJ</name>
    <name evidence="8" type="ORF">DSM106972_003300</name>
</gene>
<feature type="transmembrane region" description="Helical" evidence="7">
    <location>
        <begin position="467"/>
        <end position="489"/>
    </location>
</feature>
<dbReference type="OrthoDB" id="9770347at2"/>
<evidence type="ECO:0000256" key="3">
    <source>
        <dbReference type="ARBA" id="ARBA00022475"/>
    </source>
</evidence>
<feature type="transmembrane region" description="Helical" evidence="7">
    <location>
        <begin position="438"/>
        <end position="461"/>
    </location>
</feature>
<evidence type="ECO:0000256" key="5">
    <source>
        <dbReference type="ARBA" id="ARBA00022989"/>
    </source>
</evidence>
<evidence type="ECO:0000313" key="8">
    <source>
        <dbReference type="EMBL" id="RUT09835.1"/>
    </source>
</evidence>
<evidence type="ECO:0000256" key="1">
    <source>
        <dbReference type="ARBA" id="ARBA00004651"/>
    </source>
</evidence>
<evidence type="ECO:0000256" key="4">
    <source>
        <dbReference type="ARBA" id="ARBA00022692"/>
    </source>
</evidence>
<feature type="transmembrane region" description="Helical" evidence="7">
    <location>
        <begin position="253"/>
        <end position="270"/>
    </location>
</feature>
<keyword evidence="9" id="KW-1185">Reference proteome</keyword>
<accession>A0A3S1AVB1</accession>
<sequence>MDINPKSKVNQHQYVDNDASNADLKQKSLRSGLITFGAQPIKLAIGIGSTAMLARLLTPADFGLLAMVSPLLLLADSLSNLGMETATVHKEKLEHTLLSAIFWLSLGVNVVVFGLMVLTAPLLAWFYKEARLTEVTLVLAVGFFSQCLTFLHKSLLKRQMRFGTLTAIDVASLFIGNGCALLAAWLGFNYWALVLQVVIVQFIQSIACWFACDWRPARYSSYFLTLDANKKTMFAYGGNLTAFRVFTRLSKRLDRILIGYFSGARALGLYDVAYRWAYFSFELVYMPLFDVAVSSFSRVQHDPDLYRAYCRRGLMPIFALCMPALAFCFVEAREVILLLLGNQWLEAVPIFQLLTVAVFFNSTDRVTKWLYVSEGQTQRQFHWSLISSPVMIFALAVGATWGAYGISMGYAVATCLLAFPSITYCLKTSPLSINDFLSAIAPSALASVAGGVVLFASRFVLPNTTNIILNLLIKLTVFGITYFSIWLVFPSTREVKTEILIKLKQLISKFKHN</sequence>
<reference evidence="8" key="2">
    <citation type="journal article" date="2019" name="Genome Biol. Evol.">
        <title>Day and night: Metabolic profiles and evolutionary relationships of six axenic non-marine cyanobacteria.</title>
        <authorList>
            <person name="Will S.E."/>
            <person name="Henke P."/>
            <person name="Boedeker C."/>
            <person name="Huang S."/>
            <person name="Brinkmann H."/>
            <person name="Rohde M."/>
            <person name="Jarek M."/>
            <person name="Friedl T."/>
            <person name="Seufert S."/>
            <person name="Schumacher M."/>
            <person name="Overmann J."/>
            <person name="Neumann-Schaal M."/>
            <person name="Petersen J."/>
        </authorList>
    </citation>
    <scope>NUCLEOTIDE SEQUENCE [LARGE SCALE GENOMIC DNA]</scope>
    <source>
        <strain evidence="8">PCC 7102</strain>
    </source>
</reference>
<dbReference type="AlphaFoldDB" id="A0A3S1AVB1"/>
<comment type="subcellular location">
    <subcellularLocation>
        <location evidence="1">Cell membrane</location>
        <topology evidence="1">Multi-pass membrane protein</topology>
    </subcellularLocation>
</comment>
<dbReference type="PANTHER" id="PTHR30250:SF10">
    <property type="entry name" value="LIPOPOLYSACCHARIDE BIOSYNTHESIS PROTEIN WZXC"/>
    <property type="match status" value="1"/>
</dbReference>
<keyword evidence="4 7" id="KW-0812">Transmembrane</keyword>
<dbReference type="InterPro" id="IPR050833">
    <property type="entry name" value="Poly_Biosynth_Transport"/>
</dbReference>
<evidence type="ECO:0000256" key="6">
    <source>
        <dbReference type="ARBA" id="ARBA00023136"/>
    </source>
</evidence>
<feature type="transmembrane region" description="Helical" evidence="7">
    <location>
        <begin position="381"/>
        <end position="401"/>
    </location>
</feature>
<dbReference type="GO" id="GO:0005886">
    <property type="term" value="C:plasma membrane"/>
    <property type="evidence" value="ECO:0007669"/>
    <property type="project" value="UniProtKB-SubCell"/>
</dbReference>
<feature type="transmembrane region" description="Helical" evidence="7">
    <location>
        <begin position="407"/>
        <end position="426"/>
    </location>
</feature>
<feature type="transmembrane region" description="Helical" evidence="7">
    <location>
        <begin position="163"/>
        <end position="184"/>
    </location>
</feature>
<dbReference type="CDD" id="cd13127">
    <property type="entry name" value="MATE_tuaB_like"/>
    <property type="match status" value="1"/>
</dbReference>
<evidence type="ECO:0000256" key="2">
    <source>
        <dbReference type="ARBA" id="ARBA00007430"/>
    </source>
</evidence>
<reference evidence="8" key="1">
    <citation type="submission" date="2018-12" db="EMBL/GenBank/DDBJ databases">
        <authorList>
            <person name="Will S."/>
            <person name="Neumann-Schaal M."/>
            <person name="Henke P."/>
        </authorList>
    </citation>
    <scope>NUCLEOTIDE SEQUENCE</scope>
    <source>
        <strain evidence="8">PCC 7102</strain>
    </source>
</reference>
<dbReference type="Pfam" id="PF13440">
    <property type="entry name" value="Polysacc_synt_3"/>
    <property type="match status" value="1"/>
</dbReference>
<dbReference type="EMBL" id="RSCL01000001">
    <property type="protein sequence ID" value="RUT09835.1"/>
    <property type="molecule type" value="Genomic_DNA"/>
</dbReference>
<feature type="transmembrane region" description="Helical" evidence="7">
    <location>
        <begin position="314"/>
        <end position="332"/>
    </location>
</feature>
<keyword evidence="3" id="KW-1003">Cell membrane</keyword>
<keyword evidence="5 7" id="KW-1133">Transmembrane helix</keyword>
<feature type="transmembrane region" description="Helical" evidence="7">
    <location>
        <begin position="101"/>
        <end position="126"/>
    </location>
</feature>